<dbReference type="Proteomes" id="UP000482634">
    <property type="component" value="Unassembled WGS sequence"/>
</dbReference>
<accession>A0A6B3NXS2</accession>
<proteinExistence type="predicted"/>
<sequence>MEAVVQEQISGCGIAACAALAQVDYATSRRVANQLGIHAEDSQLWSDTTYVRRLLEALGIDAAPQQTPFSDWQALPDRALLAIKWRLAKGRPFWHWVVFVREADGCYVLDSKKALKHNRRLDFGRIKPKWFIAVQVPAGKPRVRRSDARR</sequence>
<comment type="caution">
    <text evidence="2">The sequence shown here is derived from an EMBL/GenBank/DDBJ whole genome shotgun (WGS) entry which is preliminary data.</text>
</comment>
<evidence type="ECO:0000313" key="1">
    <source>
        <dbReference type="EMBL" id="NER60985.1"/>
    </source>
</evidence>
<dbReference type="EMBL" id="JAAHBV010000329">
    <property type="protein sequence ID" value="NER60985.1"/>
    <property type="molecule type" value="Genomic_DNA"/>
</dbReference>
<gene>
    <name evidence="1" type="ORF">G3435_15435</name>
    <name evidence="2" type="ORF">G3436_15345</name>
</gene>
<dbReference type="EMBL" id="JAAHBU010000212">
    <property type="protein sequence ID" value="NER64990.1"/>
    <property type="molecule type" value="Genomic_DNA"/>
</dbReference>
<reference evidence="3 4" key="1">
    <citation type="submission" date="2020-02" db="EMBL/GenBank/DDBJ databases">
        <title>Broccoli isolated Pseudomonas sp.</title>
        <authorList>
            <person name="Fujikawa T."/>
            <person name="Sawada H."/>
        </authorList>
    </citation>
    <scope>NUCLEOTIDE SEQUENCE [LARGE SCALE GENOMIC DNA]</scope>
    <source>
        <strain evidence="2 4">MAFF212427</strain>
        <strain evidence="1 3">MAFF212428</strain>
    </source>
</reference>
<protein>
    <recommendedName>
        <fullName evidence="5">Peptidase C39 domain-containing protein</fullName>
    </recommendedName>
</protein>
<evidence type="ECO:0000313" key="4">
    <source>
        <dbReference type="Proteomes" id="UP000482634"/>
    </source>
</evidence>
<name>A0A6B3NXS2_9PSED</name>
<organism evidence="2 4">
    <name type="scientific">Pseudomonas brassicae</name>
    <dbReference type="NCBI Taxonomy" id="2708063"/>
    <lineage>
        <taxon>Bacteria</taxon>
        <taxon>Pseudomonadati</taxon>
        <taxon>Pseudomonadota</taxon>
        <taxon>Gammaproteobacteria</taxon>
        <taxon>Pseudomonadales</taxon>
        <taxon>Pseudomonadaceae</taxon>
        <taxon>Pseudomonas</taxon>
    </lineage>
</organism>
<evidence type="ECO:0000313" key="3">
    <source>
        <dbReference type="Proteomes" id="UP000480410"/>
    </source>
</evidence>
<evidence type="ECO:0008006" key="5">
    <source>
        <dbReference type="Google" id="ProtNLM"/>
    </source>
</evidence>
<evidence type="ECO:0000313" key="2">
    <source>
        <dbReference type="EMBL" id="NER64990.1"/>
    </source>
</evidence>
<dbReference type="AlphaFoldDB" id="A0A6B3NXS2"/>
<accession>A0A6M0CTR6</accession>
<dbReference type="Proteomes" id="UP000480410">
    <property type="component" value="Unassembled WGS sequence"/>
</dbReference>
<dbReference type="RefSeq" id="WP_163946435.1">
    <property type="nucleotide sequence ID" value="NZ_JAAHBU010000212.1"/>
</dbReference>
<keyword evidence="4" id="KW-1185">Reference proteome</keyword>